<feature type="domain" description="CBM-cenC" evidence="3">
    <location>
        <begin position="28"/>
        <end position="102"/>
    </location>
</feature>
<evidence type="ECO:0000259" key="3">
    <source>
        <dbReference type="Pfam" id="PF02018"/>
    </source>
</evidence>
<dbReference type="Gene3D" id="2.60.120.260">
    <property type="entry name" value="Galactose-binding domain-like"/>
    <property type="match status" value="1"/>
</dbReference>
<evidence type="ECO:0000256" key="2">
    <source>
        <dbReference type="SAM" id="MobiDB-lite"/>
    </source>
</evidence>
<name>A0A2H0WMY3_9BACT</name>
<dbReference type="Proteomes" id="UP000230033">
    <property type="component" value="Unassembled WGS sequence"/>
</dbReference>
<organism evidence="4 5">
    <name type="scientific">Candidatus Shapirobacteria bacterium CG09_land_8_20_14_0_10_47_13</name>
    <dbReference type="NCBI Taxonomy" id="1974481"/>
    <lineage>
        <taxon>Bacteria</taxon>
        <taxon>Candidatus Shapironibacteriota</taxon>
    </lineage>
</organism>
<dbReference type="InterPro" id="IPR003305">
    <property type="entry name" value="CenC_carb-bd"/>
</dbReference>
<dbReference type="AlphaFoldDB" id="A0A2H0WMY3"/>
<evidence type="ECO:0000313" key="4">
    <source>
        <dbReference type="EMBL" id="PIS13997.1"/>
    </source>
</evidence>
<reference evidence="5" key="1">
    <citation type="submission" date="2017-09" db="EMBL/GenBank/DDBJ databases">
        <title>Depth-based differentiation of microbial function through sediment-hosted aquifers and enrichment of novel symbionts in the deep terrestrial subsurface.</title>
        <authorList>
            <person name="Probst A.J."/>
            <person name="Ladd B."/>
            <person name="Jarett J.K."/>
            <person name="Geller-Mcgrath D.E."/>
            <person name="Sieber C.M.K."/>
            <person name="Emerson J.B."/>
            <person name="Anantharaman K."/>
            <person name="Thomas B.C."/>
            <person name="Malmstrom R."/>
            <person name="Stieglmeier M."/>
            <person name="Klingl A."/>
            <person name="Woyke T."/>
            <person name="Ryan C.M."/>
            <person name="Banfield J.F."/>
        </authorList>
    </citation>
    <scope>NUCLEOTIDE SEQUENCE [LARGE SCALE GENOMIC DNA]</scope>
</reference>
<evidence type="ECO:0000256" key="1">
    <source>
        <dbReference type="ARBA" id="ARBA00022801"/>
    </source>
</evidence>
<dbReference type="EMBL" id="PEZJ01000015">
    <property type="protein sequence ID" value="PIS13997.1"/>
    <property type="molecule type" value="Genomic_DNA"/>
</dbReference>
<sequence length="256" mass="27791">MSTRQKVLFCWFIGSLTVIFSPPKIFAANLLANSDFEQGVASWNLGTSTATFSATVTSKHNGNYSALLTKNGSSSWAYFYQKVSVEAEKYYKLSGWAQLNDPFINNIKLRFYWLDSAEGKISSVEKEIKTPDSSFQFLETESTVSPVNALFAEVQGYVYLDQKNPVSPALFDDLLFEEVAEPTPPPEPTATSAPEPTNTPAPTSTPKPPTSTPTLKPTIKPTATATATTSGEILGSEESSTAAFFPWEATAEAEPA</sequence>
<feature type="non-terminal residue" evidence="4">
    <location>
        <position position="256"/>
    </location>
</feature>
<proteinExistence type="predicted"/>
<feature type="compositionally biased region" description="Low complexity" evidence="2">
    <location>
        <begin position="212"/>
        <end position="229"/>
    </location>
</feature>
<dbReference type="Pfam" id="PF02018">
    <property type="entry name" value="CBM_4_9"/>
    <property type="match status" value="1"/>
</dbReference>
<dbReference type="GO" id="GO:0016798">
    <property type="term" value="F:hydrolase activity, acting on glycosyl bonds"/>
    <property type="evidence" value="ECO:0007669"/>
    <property type="project" value="InterPro"/>
</dbReference>
<feature type="region of interest" description="Disordered" evidence="2">
    <location>
        <begin position="180"/>
        <end position="256"/>
    </location>
</feature>
<dbReference type="InterPro" id="IPR008979">
    <property type="entry name" value="Galactose-bd-like_sf"/>
</dbReference>
<evidence type="ECO:0000313" key="5">
    <source>
        <dbReference type="Proteomes" id="UP000230033"/>
    </source>
</evidence>
<comment type="caution">
    <text evidence="4">The sequence shown here is derived from an EMBL/GenBank/DDBJ whole genome shotgun (WGS) entry which is preliminary data.</text>
</comment>
<dbReference type="SUPFAM" id="SSF49785">
    <property type="entry name" value="Galactose-binding domain-like"/>
    <property type="match status" value="1"/>
</dbReference>
<accession>A0A2H0WMY3</accession>
<gene>
    <name evidence="4" type="ORF">COT65_01160</name>
</gene>
<keyword evidence="1" id="KW-0378">Hydrolase</keyword>
<feature type="compositionally biased region" description="Pro residues" evidence="2">
    <location>
        <begin position="197"/>
        <end position="211"/>
    </location>
</feature>
<protein>
    <recommendedName>
        <fullName evidence="3">CBM-cenC domain-containing protein</fullName>
    </recommendedName>
</protein>